<sequence length="138" mass="16460">MFIELLSELLNEFSPIYFYIGLLLSIIPIRIYNHPNTYQTDMYIRRSHALQFQLLSVPELTATVLDIRSWITNKTKRIEIPDDNEEDSFSLGFYRYKNRGGQKWNQLLYSSNLRNIALSYLDFYRSYYLQAVKAQPSR</sequence>
<keyword evidence="1" id="KW-0472">Membrane</keyword>
<keyword evidence="1" id="KW-0812">Transmembrane</keyword>
<dbReference type="Proteomes" id="UP001138793">
    <property type="component" value="Unassembled WGS sequence"/>
</dbReference>
<evidence type="ECO:0000256" key="1">
    <source>
        <dbReference type="SAM" id="Phobius"/>
    </source>
</evidence>
<proteinExistence type="predicted"/>
<keyword evidence="3" id="KW-1185">Reference proteome</keyword>
<dbReference type="EMBL" id="JAGGMB010000002">
    <property type="protein sequence ID" value="MBP2076826.1"/>
    <property type="molecule type" value="Genomic_DNA"/>
</dbReference>
<dbReference type="RefSeq" id="WP_187773680.1">
    <property type="nucleotide sequence ID" value="NZ_JAGGMB010000002.1"/>
</dbReference>
<evidence type="ECO:0000313" key="3">
    <source>
        <dbReference type="Proteomes" id="UP001138793"/>
    </source>
</evidence>
<name>A0A9X1CBD0_9BACI</name>
<accession>A0A9X1CBD0</accession>
<keyword evidence="1" id="KW-1133">Transmembrane helix</keyword>
<evidence type="ECO:0000313" key="2">
    <source>
        <dbReference type="EMBL" id="MBP2076826.1"/>
    </source>
</evidence>
<dbReference type="AlphaFoldDB" id="A0A9X1CBD0"/>
<reference evidence="2" key="1">
    <citation type="submission" date="2021-03" db="EMBL/GenBank/DDBJ databases">
        <title>Genomic Encyclopedia of Type Strains, Phase IV (KMG-IV): sequencing the most valuable type-strain genomes for metagenomic binning, comparative biology and taxonomic classification.</title>
        <authorList>
            <person name="Goeker M."/>
        </authorList>
    </citation>
    <scope>NUCLEOTIDE SEQUENCE</scope>
    <source>
        <strain evidence="2">DSM 107338</strain>
    </source>
</reference>
<comment type="caution">
    <text evidence="2">The sequence shown here is derived from an EMBL/GenBank/DDBJ whole genome shotgun (WGS) entry which is preliminary data.</text>
</comment>
<gene>
    <name evidence="2" type="ORF">J2Z64_001038</name>
</gene>
<organism evidence="2 3">
    <name type="scientific">Oceanobacillus polygoni</name>
    <dbReference type="NCBI Taxonomy" id="1235259"/>
    <lineage>
        <taxon>Bacteria</taxon>
        <taxon>Bacillati</taxon>
        <taxon>Bacillota</taxon>
        <taxon>Bacilli</taxon>
        <taxon>Bacillales</taxon>
        <taxon>Bacillaceae</taxon>
        <taxon>Oceanobacillus</taxon>
    </lineage>
</organism>
<feature type="transmembrane region" description="Helical" evidence="1">
    <location>
        <begin position="16"/>
        <end position="33"/>
    </location>
</feature>
<protein>
    <submittedName>
        <fullName evidence="2">Uncharacterized protein</fullName>
    </submittedName>
</protein>